<evidence type="ECO:0000259" key="4">
    <source>
        <dbReference type="PROSITE" id="PS50995"/>
    </source>
</evidence>
<dbReference type="OrthoDB" id="3216907at2"/>
<dbReference type="GO" id="GO:0003700">
    <property type="term" value="F:DNA-binding transcription factor activity"/>
    <property type="evidence" value="ECO:0007669"/>
    <property type="project" value="InterPro"/>
</dbReference>
<keyword evidence="3" id="KW-0804">Transcription</keyword>
<protein>
    <submittedName>
        <fullName evidence="5">MarR family transcriptional regulator</fullName>
    </submittedName>
</protein>
<dbReference type="InterPro" id="IPR036390">
    <property type="entry name" value="WH_DNA-bd_sf"/>
</dbReference>
<dbReference type="PROSITE" id="PS01117">
    <property type="entry name" value="HTH_MARR_1"/>
    <property type="match status" value="1"/>
</dbReference>
<gene>
    <name evidence="5" type="ORF">FK531_02560</name>
</gene>
<accession>A0A541BSJ9</accession>
<dbReference type="InterPro" id="IPR000835">
    <property type="entry name" value="HTH_MarR-typ"/>
</dbReference>
<dbReference type="SMART" id="SM00347">
    <property type="entry name" value="HTH_MARR"/>
    <property type="match status" value="1"/>
</dbReference>
<keyword evidence="6" id="KW-1185">Reference proteome</keyword>
<organism evidence="5 6">
    <name type="scientific">Rhodococcus spelaei</name>
    <dbReference type="NCBI Taxonomy" id="2546320"/>
    <lineage>
        <taxon>Bacteria</taxon>
        <taxon>Bacillati</taxon>
        <taxon>Actinomycetota</taxon>
        <taxon>Actinomycetes</taxon>
        <taxon>Mycobacteriales</taxon>
        <taxon>Nocardiaceae</taxon>
        <taxon>Rhodococcus</taxon>
    </lineage>
</organism>
<evidence type="ECO:0000256" key="3">
    <source>
        <dbReference type="ARBA" id="ARBA00023163"/>
    </source>
</evidence>
<dbReference type="InterPro" id="IPR036388">
    <property type="entry name" value="WH-like_DNA-bd_sf"/>
</dbReference>
<evidence type="ECO:0000256" key="1">
    <source>
        <dbReference type="ARBA" id="ARBA00023015"/>
    </source>
</evidence>
<name>A0A541BSJ9_9NOCA</name>
<dbReference type="PANTHER" id="PTHR39515">
    <property type="entry name" value="CONSERVED PROTEIN"/>
    <property type="match status" value="1"/>
</dbReference>
<dbReference type="Proteomes" id="UP000316256">
    <property type="component" value="Unassembled WGS sequence"/>
</dbReference>
<keyword evidence="1" id="KW-0805">Transcription regulation</keyword>
<dbReference type="PANTHER" id="PTHR39515:SF2">
    <property type="entry name" value="HTH-TYPE TRANSCRIPTIONAL REGULATOR RV0880"/>
    <property type="match status" value="1"/>
</dbReference>
<dbReference type="EMBL" id="VIGH01000001">
    <property type="protein sequence ID" value="TQF75259.1"/>
    <property type="molecule type" value="Genomic_DNA"/>
</dbReference>
<keyword evidence="2" id="KW-0238">DNA-binding</keyword>
<proteinExistence type="predicted"/>
<dbReference type="SUPFAM" id="SSF46785">
    <property type="entry name" value="Winged helix' DNA-binding domain"/>
    <property type="match status" value="1"/>
</dbReference>
<feature type="domain" description="HTH marR-type" evidence="4">
    <location>
        <begin position="1"/>
        <end position="124"/>
    </location>
</feature>
<dbReference type="PROSITE" id="PS50995">
    <property type="entry name" value="HTH_MARR_2"/>
    <property type="match status" value="1"/>
</dbReference>
<dbReference type="GO" id="GO:0003677">
    <property type="term" value="F:DNA binding"/>
    <property type="evidence" value="ECO:0007669"/>
    <property type="project" value="UniProtKB-KW"/>
</dbReference>
<reference evidence="5 6" key="1">
    <citation type="submission" date="2019-06" db="EMBL/GenBank/DDBJ databases">
        <title>Rhodococcus spaelei sp. nov., isolated from a cave.</title>
        <authorList>
            <person name="Lee S.D."/>
        </authorList>
    </citation>
    <scope>NUCLEOTIDE SEQUENCE [LARGE SCALE GENOMIC DNA]</scope>
    <source>
        <strain evidence="5 6">C9-5</strain>
    </source>
</reference>
<comment type="caution">
    <text evidence="5">The sequence shown here is derived from an EMBL/GenBank/DDBJ whole genome shotgun (WGS) entry which is preliminary data.</text>
</comment>
<dbReference type="InterPro" id="IPR023187">
    <property type="entry name" value="Tscrpt_reg_MarR-type_CS"/>
</dbReference>
<dbReference type="AlphaFoldDB" id="A0A541BSJ9"/>
<sequence length="150" mass="15794">MALARISRLVDRQVSGGGLTRTQLSVLGTVARLGPLGAGAIAEVEGLNPTMLSRVIGKLEADGLLARSADPGDRRAVLVQVTAAGEGLHRRLRRERTELFADALARLPDVQAESLLVALPAVEALAEQMFAPDRATTPDPGVAGTRRVRT</sequence>
<dbReference type="InterPro" id="IPR052526">
    <property type="entry name" value="HTH-type_Bedaq_tolerance"/>
</dbReference>
<dbReference type="Gene3D" id="1.10.10.10">
    <property type="entry name" value="Winged helix-like DNA-binding domain superfamily/Winged helix DNA-binding domain"/>
    <property type="match status" value="1"/>
</dbReference>
<dbReference type="Pfam" id="PF01047">
    <property type="entry name" value="MarR"/>
    <property type="match status" value="1"/>
</dbReference>
<evidence type="ECO:0000256" key="2">
    <source>
        <dbReference type="ARBA" id="ARBA00023125"/>
    </source>
</evidence>
<evidence type="ECO:0000313" key="5">
    <source>
        <dbReference type="EMBL" id="TQF75259.1"/>
    </source>
</evidence>
<evidence type="ECO:0000313" key="6">
    <source>
        <dbReference type="Proteomes" id="UP000316256"/>
    </source>
</evidence>